<dbReference type="InterPro" id="IPR013264">
    <property type="entry name" value="DNAG_N"/>
</dbReference>
<evidence type="ECO:0000256" key="11">
    <source>
        <dbReference type="ARBA" id="ARBA00023163"/>
    </source>
</evidence>
<dbReference type="GO" id="GO:0005737">
    <property type="term" value="C:cytoplasm"/>
    <property type="evidence" value="ECO:0007669"/>
    <property type="project" value="TreeGrafter"/>
</dbReference>
<dbReference type="PANTHER" id="PTHR30313">
    <property type="entry name" value="DNA PRIMASE"/>
    <property type="match status" value="1"/>
</dbReference>
<keyword evidence="10" id="KW-0238">DNA-binding</keyword>
<keyword evidence="11" id="KW-0804">Transcription</keyword>
<reference evidence="14 15" key="1">
    <citation type="submission" date="2017-03" db="EMBL/GenBank/DDBJ databases">
        <authorList>
            <person name="Afonso C.L."/>
            <person name="Miller P.J."/>
            <person name="Scott M.A."/>
            <person name="Spackman E."/>
            <person name="Goraichik I."/>
            <person name="Dimitrov K.M."/>
            <person name="Suarez D.L."/>
            <person name="Swayne D.E."/>
        </authorList>
    </citation>
    <scope>NUCLEOTIDE SEQUENCE [LARGE SCALE GENOMIC DNA]</scope>
    <source>
        <strain evidence="14 15">CECT 7971</strain>
    </source>
</reference>
<dbReference type="STRING" id="658057.SAMN04488032_104104"/>
<evidence type="ECO:0000256" key="7">
    <source>
        <dbReference type="ARBA" id="ARBA00022771"/>
    </source>
</evidence>
<dbReference type="GO" id="GO:0003899">
    <property type="term" value="F:DNA-directed RNA polymerase activity"/>
    <property type="evidence" value="ECO:0007669"/>
    <property type="project" value="InterPro"/>
</dbReference>
<dbReference type="Pfam" id="PF08275">
    <property type="entry name" value="DNAG_N"/>
    <property type="match status" value="1"/>
</dbReference>
<dbReference type="Pfam" id="PF01807">
    <property type="entry name" value="Zn_ribbon_DnaG"/>
    <property type="match status" value="1"/>
</dbReference>
<dbReference type="EC" id="2.7.7.-" evidence="14"/>
<evidence type="ECO:0000256" key="9">
    <source>
        <dbReference type="ARBA" id="ARBA00022842"/>
    </source>
</evidence>
<keyword evidence="2" id="KW-0639">Primosome</keyword>
<dbReference type="Gene3D" id="3.40.1360.10">
    <property type="match status" value="1"/>
</dbReference>
<evidence type="ECO:0000313" key="15">
    <source>
        <dbReference type="Proteomes" id="UP000193307"/>
    </source>
</evidence>
<dbReference type="InterPro" id="IPR037068">
    <property type="entry name" value="DNA_primase_core_N_sf"/>
</dbReference>
<dbReference type="GO" id="GO:0008270">
    <property type="term" value="F:zinc ion binding"/>
    <property type="evidence" value="ECO:0007669"/>
    <property type="project" value="UniProtKB-KW"/>
</dbReference>
<dbReference type="InterPro" id="IPR006171">
    <property type="entry name" value="TOPRIM_dom"/>
</dbReference>
<keyword evidence="3 14" id="KW-0808">Transferase</keyword>
<protein>
    <submittedName>
        <fullName evidence="14">DNA primase</fullName>
        <ecNumber evidence="14">2.7.7.-</ecNumber>
    </submittedName>
</protein>
<dbReference type="PANTHER" id="PTHR30313:SF2">
    <property type="entry name" value="DNA PRIMASE"/>
    <property type="match status" value="1"/>
</dbReference>
<evidence type="ECO:0000256" key="12">
    <source>
        <dbReference type="SAM" id="MobiDB-lite"/>
    </source>
</evidence>
<evidence type="ECO:0000256" key="3">
    <source>
        <dbReference type="ARBA" id="ARBA00022679"/>
    </source>
</evidence>
<keyword evidence="5" id="KW-0235">DNA replication</keyword>
<dbReference type="Pfam" id="PF13155">
    <property type="entry name" value="Toprim_2"/>
    <property type="match status" value="1"/>
</dbReference>
<dbReference type="InterPro" id="IPR006295">
    <property type="entry name" value="DNA_primase_DnaG"/>
</dbReference>
<dbReference type="SMART" id="SM00400">
    <property type="entry name" value="ZnF_CHCC"/>
    <property type="match status" value="1"/>
</dbReference>
<keyword evidence="15" id="KW-1185">Reference proteome</keyword>
<dbReference type="GO" id="GO:0003677">
    <property type="term" value="F:DNA binding"/>
    <property type="evidence" value="ECO:0007669"/>
    <property type="project" value="UniProtKB-KW"/>
</dbReference>
<dbReference type="InterPro" id="IPR034151">
    <property type="entry name" value="TOPRIM_DnaG_bac"/>
</dbReference>
<keyword evidence="7" id="KW-0863">Zinc-finger</keyword>
<dbReference type="FunFam" id="3.40.1360.10:FF:000002">
    <property type="entry name" value="DNA primase"/>
    <property type="match status" value="1"/>
</dbReference>
<name>A0A1Y5SNU1_9RHOB</name>
<evidence type="ECO:0000256" key="5">
    <source>
        <dbReference type="ARBA" id="ARBA00022705"/>
    </source>
</evidence>
<sequence>MWAPCPFHQEKSASFHVDDKQGFYYCFGCHAKGDAISFIRETENASFMEAVEILAGEVGMPMPARDPVAQQKSDRRSELAEVTEAAVRFFRMSLSQTSGSSARDYLDARGMAQETRDRFEIGYAPNGNALLAHLKDNGVSEEMAIEAGVAAKPDDGRGAYDFYRDRIIFPIRDARGRAISFGGRSMDPNARAKYLNGPERLLFDKGAALYNHGSARTACGKGQTLVVAEGYMDVIALSEAGFEATVAPLGTAVTERQLQLMWRMHPEPVIALDGDKAGLRAAMRVIDLAMPLLEAGKSLRFAIMPEGKDPDDLIKAEGRAGMRSVLEAAVPMVALLWQRETEGKIFDSPERRAMLDKALRDAITPIKDRSLKRHYGEILKDMRFELFKSNRTQSESSTGAGMSDPFAMPLDFAPSSNAGDSYADAGDGYAGGYSGGYDDRYDSGAGRDSSGGGQSSFKRKGDYEARPKREWDPRTKSFKLPAVPAPTTKSSVINSTDDAYVDFLREAVILATALRNPGITLEFESQLEALHPADQDHANLLHALLTHADEKAPQALWDKVLDNCGAPALDRLMAHPHVQITPPVKRPDIEMAQMCLAEELAKIKARRGYSAELNDGILDMVAADDENVTWRLAQAAEARNKATKAEAEDRAEYDIGANGAEMKRDERRAFDDLIASLSISKGTQGGAK</sequence>
<evidence type="ECO:0000256" key="10">
    <source>
        <dbReference type="ARBA" id="ARBA00023125"/>
    </source>
</evidence>
<dbReference type="AlphaFoldDB" id="A0A1Y5SNU1"/>
<gene>
    <name evidence="14" type="primary">dnaG</name>
    <name evidence="14" type="ORF">PAM7971_01973</name>
</gene>
<feature type="compositionally biased region" description="Basic and acidic residues" evidence="12">
    <location>
        <begin position="459"/>
        <end position="475"/>
    </location>
</feature>
<dbReference type="GO" id="GO:0006269">
    <property type="term" value="P:DNA replication, synthesis of primer"/>
    <property type="evidence" value="ECO:0007669"/>
    <property type="project" value="UniProtKB-KW"/>
</dbReference>
<dbReference type="PROSITE" id="PS50880">
    <property type="entry name" value="TOPRIM"/>
    <property type="match status" value="1"/>
</dbReference>
<dbReference type="InterPro" id="IPR036977">
    <property type="entry name" value="DNA_primase_Znf_CHC2"/>
</dbReference>
<organism evidence="14 15">
    <name type="scientific">Pacificibacter marinus</name>
    <dbReference type="NCBI Taxonomy" id="658057"/>
    <lineage>
        <taxon>Bacteria</taxon>
        <taxon>Pseudomonadati</taxon>
        <taxon>Pseudomonadota</taxon>
        <taxon>Alphaproteobacteria</taxon>
        <taxon>Rhodobacterales</taxon>
        <taxon>Roseobacteraceae</taxon>
        <taxon>Pacificibacter</taxon>
    </lineage>
</organism>
<dbReference type="SUPFAM" id="SSF57783">
    <property type="entry name" value="Zinc beta-ribbon"/>
    <property type="match status" value="1"/>
</dbReference>
<dbReference type="InterPro" id="IPR050219">
    <property type="entry name" value="DnaG_primase"/>
</dbReference>
<evidence type="ECO:0000256" key="8">
    <source>
        <dbReference type="ARBA" id="ARBA00022833"/>
    </source>
</evidence>
<evidence type="ECO:0000256" key="6">
    <source>
        <dbReference type="ARBA" id="ARBA00022723"/>
    </source>
</evidence>
<keyword evidence="6" id="KW-0479">Metal-binding</keyword>
<keyword evidence="1" id="KW-0240">DNA-directed RNA polymerase</keyword>
<evidence type="ECO:0000259" key="13">
    <source>
        <dbReference type="PROSITE" id="PS50880"/>
    </source>
</evidence>
<keyword evidence="4 14" id="KW-0548">Nucleotidyltransferase</keyword>
<keyword evidence="9" id="KW-0460">Magnesium</keyword>
<proteinExistence type="predicted"/>
<evidence type="ECO:0000256" key="1">
    <source>
        <dbReference type="ARBA" id="ARBA00022478"/>
    </source>
</evidence>
<feature type="domain" description="Toprim" evidence="13">
    <location>
        <begin position="223"/>
        <end position="305"/>
    </location>
</feature>
<dbReference type="Gene3D" id="3.90.980.10">
    <property type="entry name" value="DNA primase, catalytic core, N-terminal domain"/>
    <property type="match status" value="1"/>
</dbReference>
<dbReference type="EMBL" id="FWFW01000005">
    <property type="protein sequence ID" value="SLN41979.1"/>
    <property type="molecule type" value="Genomic_DNA"/>
</dbReference>
<dbReference type="GO" id="GO:1990077">
    <property type="term" value="C:primosome complex"/>
    <property type="evidence" value="ECO:0007669"/>
    <property type="project" value="UniProtKB-KW"/>
</dbReference>
<dbReference type="GO" id="GO:0000428">
    <property type="term" value="C:DNA-directed RNA polymerase complex"/>
    <property type="evidence" value="ECO:0007669"/>
    <property type="project" value="UniProtKB-KW"/>
</dbReference>
<dbReference type="SUPFAM" id="SSF56731">
    <property type="entry name" value="DNA primase core"/>
    <property type="match status" value="1"/>
</dbReference>
<dbReference type="NCBIfam" id="TIGR01391">
    <property type="entry name" value="dnaG"/>
    <property type="match status" value="1"/>
</dbReference>
<dbReference type="SMART" id="SM00493">
    <property type="entry name" value="TOPRIM"/>
    <property type="match status" value="1"/>
</dbReference>
<accession>A0A1Y5SNU1</accession>
<evidence type="ECO:0000313" key="14">
    <source>
        <dbReference type="EMBL" id="SLN41979.1"/>
    </source>
</evidence>
<dbReference type="Proteomes" id="UP000193307">
    <property type="component" value="Unassembled WGS sequence"/>
</dbReference>
<evidence type="ECO:0000256" key="4">
    <source>
        <dbReference type="ARBA" id="ARBA00022695"/>
    </source>
</evidence>
<feature type="region of interest" description="Disordered" evidence="12">
    <location>
        <begin position="441"/>
        <end position="488"/>
    </location>
</feature>
<keyword evidence="8" id="KW-0862">Zinc</keyword>
<dbReference type="CDD" id="cd03364">
    <property type="entry name" value="TOPRIM_DnaG_primases"/>
    <property type="match status" value="1"/>
</dbReference>
<dbReference type="InterPro" id="IPR002694">
    <property type="entry name" value="Znf_CHC2"/>
</dbReference>
<dbReference type="Gene3D" id="3.90.580.10">
    <property type="entry name" value="Zinc finger, CHC2-type domain"/>
    <property type="match status" value="1"/>
</dbReference>
<evidence type="ECO:0000256" key="2">
    <source>
        <dbReference type="ARBA" id="ARBA00022515"/>
    </source>
</evidence>